<dbReference type="AlphaFoldDB" id="A0AAU7EB05"/>
<proteinExistence type="predicted"/>
<dbReference type="InterPro" id="IPR029044">
    <property type="entry name" value="Nucleotide-diphossugar_trans"/>
</dbReference>
<dbReference type="EMBL" id="CP155618">
    <property type="protein sequence ID" value="XBL13239.1"/>
    <property type="molecule type" value="Genomic_DNA"/>
</dbReference>
<accession>A0AAU7EB05</accession>
<reference evidence="2" key="1">
    <citation type="submission" date="2024-04" db="EMBL/GenBank/DDBJ databases">
        <title>Mariniflexile litorale, isolated from the shallow sediments of the Sea of Japan.</title>
        <authorList>
            <person name="Romanenko L."/>
            <person name="Isaeva M."/>
        </authorList>
    </citation>
    <scope>NUCLEOTIDE SEQUENCE [LARGE SCALE GENOMIC DNA]</scope>
    <source>
        <strain evidence="2">KMM 9835</strain>
    </source>
</reference>
<dbReference type="PANTHER" id="PTHR22916">
    <property type="entry name" value="GLYCOSYLTRANSFERASE"/>
    <property type="match status" value="1"/>
</dbReference>
<sequence length="308" mass="36337">MTPKVSIIIPNYNHAKFLQQRLDSVFNQTYQNFEVILLDDCSTDNSQSILLEYAKAPKVSHCVFNEVNSRSPFKQWKKGLDLSQGDYIWIAESDDYCELNFLECSVKRLLEGTDICYAQSYDVDEHGKNRKNRVLYTAQFQPNICEQDFNMEGNVFNINYLLVKNVIPNASAVVFKRDIVKDTFFDDVLLKMRMCGDWLFWIQLCAGNHIAFISEPLNYFRYHDSTSRIHYNLEKRKLRLQEEATLRSLVFKRLGILNKQQEVLLCKNWFNIHGFLEVFTKAFYRINMAQTSRKTIFLNFILQKFKSI</sequence>
<dbReference type="EC" id="2.4.-.-" evidence="2"/>
<dbReference type="SUPFAM" id="SSF53448">
    <property type="entry name" value="Nucleotide-diphospho-sugar transferases"/>
    <property type="match status" value="1"/>
</dbReference>
<protein>
    <submittedName>
        <fullName evidence="2">Glycosyltransferase</fullName>
        <ecNumber evidence="2">2.4.-.-</ecNumber>
    </submittedName>
</protein>
<dbReference type="PANTHER" id="PTHR22916:SF3">
    <property type="entry name" value="UDP-GLCNAC:BETAGAL BETA-1,3-N-ACETYLGLUCOSAMINYLTRANSFERASE-LIKE PROTEIN 1"/>
    <property type="match status" value="1"/>
</dbReference>
<evidence type="ECO:0000259" key="1">
    <source>
        <dbReference type="Pfam" id="PF00535"/>
    </source>
</evidence>
<dbReference type="Proteomes" id="UP001224325">
    <property type="component" value="Chromosome"/>
</dbReference>
<feature type="domain" description="Glycosyltransferase 2-like" evidence="1">
    <location>
        <begin position="6"/>
        <end position="156"/>
    </location>
</feature>
<keyword evidence="2" id="KW-0328">Glycosyltransferase</keyword>
<evidence type="ECO:0000313" key="2">
    <source>
        <dbReference type="EMBL" id="XBL13239.1"/>
    </source>
</evidence>
<keyword evidence="3" id="KW-1185">Reference proteome</keyword>
<dbReference type="InterPro" id="IPR001173">
    <property type="entry name" value="Glyco_trans_2-like"/>
</dbReference>
<dbReference type="GO" id="GO:0016758">
    <property type="term" value="F:hexosyltransferase activity"/>
    <property type="evidence" value="ECO:0007669"/>
    <property type="project" value="UniProtKB-ARBA"/>
</dbReference>
<organism evidence="2 3">
    <name type="scientific">Mariniflexile litorale</name>
    <dbReference type="NCBI Taxonomy" id="3045158"/>
    <lineage>
        <taxon>Bacteria</taxon>
        <taxon>Pseudomonadati</taxon>
        <taxon>Bacteroidota</taxon>
        <taxon>Flavobacteriia</taxon>
        <taxon>Flavobacteriales</taxon>
        <taxon>Flavobacteriaceae</taxon>
        <taxon>Mariniflexile</taxon>
    </lineage>
</organism>
<evidence type="ECO:0000313" key="3">
    <source>
        <dbReference type="Proteomes" id="UP001224325"/>
    </source>
</evidence>
<dbReference type="Gene3D" id="3.90.550.10">
    <property type="entry name" value="Spore Coat Polysaccharide Biosynthesis Protein SpsA, Chain A"/>
    <property type="match status" value="1"/>
</dbReference>
<keyword evidence="2" id="KW-0808">Transferase</keyword>
<gene>
    <name evidence="2" type="ORF">QLS71_013015</name>
</gene>
<dbReference type="KEGG" id="mlil:QLS71_013015"/>
<dbReference type="Pfam" id="PF00535">
    <property type="entry name" value="Glycos_transf_2"/>
    <property type="match status" value="1"/>
</dbReference>
<dbReference type="RefSeq" id="WP_308992659.1">
    <property type="nucleotide sequence ID" value="NZ_CP155618.1"/>
</dbReference>
<name>A0AAU7EB05_9FLAO</name>